<dbReference type="PANTHER" id="PTHR30346">
    <property type="entry name" value="TRANSCRIPTIONAL DUAL REGULATOR HCAR-RELATED"/>
    <property type="match status" value="1"/>
</dbReference>
<dbReference type="InterPro" id="IPR001845">
    <property type="entry name" value="HTH_ArsR_DNA-bd_dom"/>
</dbReference>
<dbReference type="SMART" id="SM00418">
    <property type="entry name" value="HTH_ARSR"/>
    <property type="match status" value="1"/>
</dbReference>
<reference evidence="7 8" key="1">
    <citation type="submission" date="2022-11" db="EMBL/GenBank/DDBJ databases">
        <title>Genome Sequencing of Nocardia sp. ON39_IFM12276 and assembly.</title>
        <authorList>
            <person name="Shimojima M."/>
            <person name="Toyokawa M."/>
            <person name="Uesaka K."/>
        </authorList>
    </citation>
    <scope>NUCLEOTIDE SEQUENCE [LARGE SCALE GENOMIC DNA]</scope>
    <source>
        <strain evidence="7 8">IFM 12276</strain>
    </source>
</reference>
<dbReference type="SUPFAM" id="SSF53850">
    <property type="entry name" value="Periplasmic binding protein-like II"/>
    <property type="match status" value="1"/>
</dbReference>
<dbReference type="InterPro" id="IPR011991">
    <property type="entry name" value="ArsR-like_HTH"/>
</dbReference>
<dbReference type="Pfam" id="PF03466">
    <property type="entry name" value="LysR_substrate"/>
    <property type="match status" value="1"/>
</dbReference>
<keyword evidence="2" id="KW-0805">Transcription regulation</keyword>
<evidence type="ECO:0000256" key="4">
    <source>
        <dbReference type="ARBA" id="ARBA00023159"/>
    </source>
</evidence>
<dbReference type="Proteomes" id="UP001317870">
    <property type="component" value="Chromosome"/>
</dbReference>
<protein>
    <submittedName>
        <fullName evidence="7">Transcriptional regulator, LysR family protein</fullName>
    </submittedName>
</protein>
<gene>
    <name evidence="7" type="ORF">IFM12276_67140</name>
</gene>
<evidence type="ECO:0000256" key="1">
    <source>
        <dbReference type="ARBA" id="ARBA00009437"/>
    </source>
</evidence>
<evidence type="ECO:0000313" key="7">
    <source>
        <dbReference type="EMBL" id="BDU03686.1"/>
    </source>
</evidence>
<evidence type="ECO:0000313" key="8">
    <source>
        <dbReference type="Proteomes" id="UP001317870"/>
    </source>
</evidence>
<dbReference type="InterPro" id="IPR005119">
    <property type="entry name" value="LysR_subst-bd"/>
</dbReference>
<dbReference type="InterPro" id="IPR036390">
    <property type="entry name" value="WH_DNA-bd_sf"/>
</dbReference>
<organism evidence="7 8">
    <name type="scientific">Nocardia sputorum</name>
    <dbReference type="NCBI Taxonomy" id="2984338"/>
    <lineage>
        <taxon>Bacteria</taxon>
        <taxon>Bacillati</taxon>
        <taxon>Actinomycetota</taxon>
        <taxon>Actinomycetes</taxon>
        <taxon>Mycobacteriales</taxon>
        <taxon>Nocardiaceae</taxon>
        <taxon>Nocardia</taxon>
    </lineage>
</organism>
<evidence type="ECO:0000256" key="2">
    <source>
        <dbReference type="ARBA" id="ARBA00023015"/>
    </source>
</evidence>
<dbReference type="PANTHER" id="PTHR30346:SF29">
    <property type="entry name" value="LYSR SUBSTRATE-BINDING"/>
    <property type="match status" value="1"/>
</dbReference>
<dbReference type="CDD" id="cd00090">
    <property type="entry name" value="HTH_ARSR"/>
    <property type="match status" value="1"/>
</dbReference>
<keyword evidence="5" id="KW-0804">Transcription</keyword>
<dbReference type="Gene3D" id="1.10.10.10">
    <property type="entry name" value="Winged helix-like DNA-binding domain superfamily/Winged helix DNA-binding domain"/>
    <property type="match status" value="1"/>
</dbReference>
<dbReference type="EMBL" id="AP026978">
    <property type="protein sequence ID" value="BDU03686.1"/>
    <property type="molecule type" value="Genomic_DNA"/>
</dbReference>
<dbReference type="SUPFAM" id="SSF46785">
    <property type="entry name" value="Winged helix' DNA-binding domain"/>
    <property type="match status" value="1"/>
</dbReference>
<name>A0ABN6UEL7_9NOCA</name>
<sequence length="322" mass="34032">MDFAPVAPGSPMALERLRVLRELADRGTVAAVAAALSMTPSAVSQQLKVLAREAGVALLEPDGRRVRLTDAGRALVVRADEVLAAMDRAVAEMAHYRGSPRGRVRVAVFPSGGALLLPHVLPGMVDSGVDVVARDEDVPPSEVARLLADYDVVLTHRDERAAPITDPRVATRVLMREPIDVVAAPTHRLAGRSAVAPEELADETWLSVRGGFPVDDVLRSIATVTGVQPRIAQRLNDFRVIETLVATGYGVALMPRYAVAHPDLAVLRLSGVRAARMYELATRPRADARPAIAAVLTAFESAAALVAADSGTAHGKGTAARA</sequence>
<keyword evidence="3" id="KW-0238">DNA-binding</keyword>
<dbReference type="Gene3D" id="3.40.190.10">
    <property type="entry name" value="Periplasmic binding protein-like II"/>
    <property type="match status" value="2"/>
</dbReference>
<dbReference type="InterPro" id="IPR036388">
    <property type="entry name" value="WH-like_DNA-bd_sf"/>
</dbReference>
<evidence type="ECO:0000259" key="6">
    <source>
        <dbReference type="PROSITE" id="PS50931"/>
    </source>
</evidence>
<evidence type="ECO:0000256" key="3">
    <source>
        <dbReference type="ARBA" id="ARBA00023125"/>
    </source>
</evidence>
<keyword evidence="8" id="KW-1185">Reference proteome</keyword>
<feature type="domain" description="HTH lysR-type" evidence="6">
    <location>
        <begin position="12"/>
        <end position="69"/>
    </location>
</feature>
<evidence type="ECO:0000256" key="5">
    <source>
        <dbReference type="ARBA" id="ARBA00023163"/>
    </source>
</evidence>
<dbReference type="Pfam" id="PF00126">
    <property type="entry name" value="HTH_1"/>
    <property type="match status" value="1"/>
</dbReference>
<dbReference type="InterPro" id="IPR000847">
    <property type="entry name" value="LysR_HTH_N"/>
</dbReference>
<comment type="similarity">
    <text evidence="1">Belongs to the LysR transcriptional regulatory family.</text>
</comment>
<accession>A0ABN6UEL7</accession>
<dbReference type="PROSITE" id="PS50931">
    <property type="entry name" value="HTH_LYSR"/>
    <property type="match status" value="1"/>
</dbReference>
<keyword evidence="4" id="KW-0010">Activator</keyword>
<proteinExistence type="inferred from homology"/>